<protein>
    <submittedName>
        <fullName evidence="2">Copper chaperone PCu(A)C</fullName>
    </submittedName>
</protein>
<sequence>MGLPVADRVLSRCLAALLAAGTASTVHAQVTVDGAWARATVPNQSATGAFMRLTAQKDVVLTCANSPVAGIVEVHEMWMDQGIMRMRPADRVPLKAGQTIELKSGGLHVMMMDLKKQIKAGERVPLTLSFTAADGSVSKIEVNATAGFTPPTR</sequence>
<feature type="signal peptide" evidence="1">
    <location>
        <begin position="1"/>
        <end position="28"/>
    </location>
</feature>
<feature type="chain" id="PRO_5036839060" evidence="1">
    <location>
        <begin position="29"/>
        <end position="153"/>
    </location>
</feature>
<comment type="caution">
    <text evidence="2">The sequence shown here is derived from an EMBL/GenBank/DDBJ whole genome shotgun (WGS) entry which is preliminary data.</text>
</comment>
<keyword evidence="3" id="KW-1185">Reference proteome</keyword>
<evidence type="ECO:0000313" key="2">
    <source>
        <dbReference type="EMBL" id="MBQ0932486.1"/>
    </source>
</evidence>
<dbReference type="InterPro" id="IPR036182">
    <property type="entry name" value="PCuAC_sf"/>
</dbReference>
<reference evidence="2 3" key="1">
    <citation type="submission" date="2021-04" db="EMBL/GenBank/DDBJ databases">
        <title>The genome sequence of Ideonella sp. 3Y2.</title>
        <authorList>
            <person name="Liu Y."/>
        </authorList>
    </citation>
    <scope>NUCLEOTIDE SEQUENCE [LARGE SCALE GENOMIC DNA]</scope>
    <source>
        <strain evidence="2 3">3Y2</strain>
    </source>
</reference>
<evidence type="ECO:0000256" key="1">
    <source>
        <dbReference type="SAM" id="SignalP"/>
    </source>
</evidence>
<dbReference type="RefSeq" id="WP_210856072.1">
    <property type="nucleotide sequence ID" value="NZ_JAGQDD010000016.1"/>
</dbReference>
<dbReference type="PANTHER" id="PTHR36302">
    <property type="entry name" value="BLR7088 PROTEIN"/>
    <property type="match status" value="1"/>
</dbReference>
<dbReference type="AlphaFoldDB" id="A0A940YFS7"/>
<dbReference type="InterPro" id="IPR007410">
    <property type="entry name" value="LpqE-like"/>
</dbReference>
<dbReference type="InterPro" id="IPR058248">
    <property type="entry name" value="Lxx211020-like"/>
</dbReference>
<dbReference type="Gene3D" id="2.60.40.1890">
    <property type="entry name" value="PCu(A)C copper chaperone"/>
    <property type="match status" value="1"/>
</dbReference>
<dbReference type="Pfam" id="PF04314">
    <property type="entry name" value="PCuAC"/>
    <property type="match status" value="1"/>
</dbReference>
<dbReference type="Proteomes" id="UP000676246">
    <property type="component" value="Unassembled WGS sequence"/>
</dbReference>
<evidence type="ECO:0000313" key="3">
    <source>
        <dbReference type="Proteomes" id="UP000676246"/>
    </source>
</evidence>
<gene>
    <name evidence="2" type="ORF">KAK03_18570</name>
</gene>
<proteinExistence type="predicted"/>
<organism evidence="2 3">
    <name type="scientific">Ideonella alba</name>
    <dbReference type="NCBI Taxonomy" id="2824118"/>
    <lineage>
        <taxon>Bacteria</taxon>
        <taxon>Pseudomonadati</taxon>
        <taxon>Pseudomonadota</taxon>
        <taxon>Betaproteobacteria</taxon>
        <taxon>Burkholderiales</taxon>
        <taxon>Sphaerotilaceae</taxon>
        <taxon>Ideonella</taxon>
    </lineage>
</organism>
<accession>A0A940YFS7</accession>
<name>A0A940YFS7_9BURK</name>
<dbReference type="EMBL" id="JAGQDD010000016">
    <property type="protein sequence ID" value="MBQ0932486.1"/>
    <property type="molecule type" value="Genomic_DNA"/>
</dbReference>
<dbReference type="SUPFAM" id="SSF110087">
    <property type="entry name" value="DR1885-like metal-binding protein"/>
    <property type="match status" value="1"/>
</dbReference>
<keyword evidence="1" id="KW-0732">Signal</keyword>
<dbReference type="PANTHER" id="PTHR36302:SF1">
    <property type="entry name" value="COPPER CHAPERONE PCU(A)C"/>
    <property type="match status" value="1"/>
</dbReference>